<gene>
    <name evidence="1" type="ORF">H9734_03935</name>
</gene>
<keyword evidence="1" id="KW-0378">Hydrolase</keyword>
<organism evidence="1 2">
    <name type="scientific">Candidatus Fusicatenibacter merdavium</name>
    <dbReference type="NCBI Taxonomy" id="2838600"/>
    <lineage>
        <taxon>Bacteria</taxon>
        <taxon>Bacillati</taxon>
        <taxon>Bacillota</taxon>
        <taxon>Clostridia</taxon>
        <taxon>Lachnospirales</taxon>
        <taxon>Lachnospiraceae</taxon>
        <taxon>Fusicatenibacter</taxon>
    </lineage>
</organism>
<dbReference type="AlphaFoldDB" id="A0A9D1XCV9"/>
<protein>
    <submittedName>
        <fullName evidence="1">HAD hydrolase-like protein</fullName>
    </submittedName>
</protein>
<accession>A0A9D1XCV9</accession>
<dbReference type="InterPro" id="IPR023214">
    <property type="entry name" value="HAD_sf"/>
</dbReference>
<proteinExistence type="predicted"/>
<dbReference type="GO" id="GO:0016787">
    <property type="term" value="F:hydrolase activity"/>
    <property type="evidence" value="ECO:0007669"/>
    <property type="project" value="UniProtKB-KW"/>
</dbReference>
<evidence type="ECO:0000313" key="1">
    <source>
        <dbReference type="EMBL" id="HIX76732.1"/>
    </source>
</evidence>
<reference evidence="1" key="1">
    <citation type="journal article" date="2021" name="PeerJ">
        <title>Extensive microbial diversity within the chicken gut microbiome revealed by metagenomics and culture.</title>
        <authorList>
            <person name="Gilroy R."/>
            <person name="Ravi A."/>
            <person name="Getino M."/>
            <person name="Pursley I."/>
            <person name="Horton D.L."/>
            <person name="Alikhan N.F."/>
            <person name="Baker D."/>
            <person name="Gharbi K."/>
            <person name="Hall N."/>
            <person name="Watson M."/>
            <person name="Adriaenssens E.M."/>
            <person name="Foster-Nyarko E."/>
            <person name="Jarju S."/>
            <person name="Secka A."/>
            <person name="Antonio M."/>
            <person name="Oren A."/>
            <person name="Chaudhuri R.R."/>
            <person name="La Ragione R."/>
            <person name="Hildebrand F."/>
            <person name="Pallen M.J."/>
        </authorList>
    </citation>
    <scope>NUCLEOTIDE SEQUENCE</scope>
    <source>
        <strain evidence="1">CHK183-1962</strain>
    </source>
</reference>
<dbReference type="Gene3D" id="3.40.50.1000">
    <property type="entry name" value="HAD superfamily/HAD-like"/>
    <property type="match status" value="1"/>
</dbReference>
<name>A0A9D1XCV9_9FIRM</name>
<dbReference type="InterPro" id="IPR041492">
    <property type="entry name" value="HAD_2"/>
</dbReference>
<reference evidence="1" key="2">
    <citation type="submission" date="2021-04" db="EMBL/GenBank/DDBJ databases">
        <authorList>
            <person name="Gilroy R."/>
        </authorList>
    </citation>
    <scope>NUCLEOTIDE SEQUENCE</scope>
    <source>
        <strain evidence="1">CHK183-1962</strain>
    </source>
</reference>
<dbReference type="InterPro" id="IPR036412">
    <property type="entry name" value="HAD-like_sf"/>
</dbReference>
<evidence type="ECO:0000313" key="2">
    <source>
        <dbReference type="Proteomes" id="UP000886890"/>
    </source>
</evidence>
<sequence>MEDVFAGYERKHDYLICIDSDGCAMNTMEVKHRKSLAPCMVYEWDLGEYRDAIMRRWREISLYSMDRGINRFEALAKILVDVNENYKRVEDLGSLLNWVKTAKELSTDSLRLEVERTGSPVLKKALEWSELVNGSLKMISEKNKKPFDGVREALEEAGQFADIVIVTAANRTEILDEWGYYDLLKYVKLVLTQENGSKEACIGKLLEYGYPKDHVVMIGDAPVDERAAKTEGVFFYPIMVWKERESWEEFREHALDRLKDGTFAGEYQAEVEKEFVQNLTR</sequence>
<dbReference type="Pfam" id="PF13419">
    <property type="entry name" value="HAD_2"/>
    <property type="match status" value="1"/>
</dbReference>
<dbReference type="SUPFAM" id="SSF56784">
    <property type="entry name" value="HAD-like"/>
    <property type="match status" value="1"/>
</dbReference>
<dbReference type="CDD" id="cd01427">
    <property type="entry name" value="HAD_like"/>
    <property type="match status" value="1"/>
</dbReference>
<comment type="caution">
    <text evidence="1">The sequence shown here is derived from an EMBL/GenBank/DDBJ whole genome shotgun (WGS) entry which is preliminary data.</text>
</comment>
<dbReference type="Proteomes" id="UP000886890">
    <property type="component" value="Unassembled WGS sequence"/>
</dbReference>
<dbReference type="EMBL" id="DXEK01000064">
    <property type="protein sequence ID" value="HIX76732.1"/>
    <property type="molecule type" value="Genomic_DNA"/>
</dbReference>